<accession>A0A8S9GDT9</accession>
<evidence type="ECO:0000256" key="6">
    <source>
        <dbReference type="ARBA" id="ARBA00022726"/>
    </source>
</evidence>
<dbReference type="InterPro" id="IPR029056">
    <property type="entry name" value="Ribokinase-like"/>
</dbReference>
<organism evidence="12 13">
    <name type="scientific">Brassica cretica</name>
    <name type="common">Mustard</name>
    <dbReference type="NCBI Taxonomy" id="69181"/>
    <lineage>
        <taxon>Eukaryota</taxon>
        <taxon>Viridiplantae</taxon>
        <taxon>Streptophyta</taxon>
        <taxon>Embryophyta</taxon>
        <taxon>Tracheophyta</taxon>
        <taxon>Spermatophyta</taxon>
        <taxon>Magnoliopsida</taxon>
        <taxon>eudicotyledons</taxon>
        <taxon>Gunneridae</taxon>
        <taxon>Pentapetalae</taxon>
        <taxon>rosids</taxon>
        <taxon>malvids</taxon>
        <taxon>Brassicales</taxon>
        <taxon>Brassicaceae</taxon>
        <taxon>Brassiceae</taxon>
        <taxon>Brassica</taxon>
    </lineage>
</organism>
<evidence type="ECO:0000313" key="12">
    <source>
        <dbReference type="EMBL" id="KAF2543559.1"/>
    </source>
</evidence>
<dbReference type="GO" id="GO:0005524">
    <property type="term" value="F:ATP binding"/>
    <property type="evidence" value="ECO:0007669"/>
    <property type="project" value="UniProtKB-UniRule"/>
</dbReference>
<dbReference type="PANTHER" id="PTHR45769">
    <property type="entry name" value="ADENOSINE KINASE"/>
    <property type="match status" value="1"/>
</dbReference>
<keyword evidence="7 11" id="KW-0547">Nucleotide-binding</keyword>
<gene>
    <name evidence="12" type="ORF">F2Q68_00033019</name>
</gene>
<name>A0A8S9GDT9_BRACR</name>
<comment type="cofactor">
    <cofactor evidence="1 11">
        <name>Mg(2+)</name>
        <dbReference type="ChEBI" id="CHEBI:18420"/>
    </cofactor>
</comment>
<evidence type="ECO:0000256" key="11">
    <source>
        <dbReference type="RuleBase" id="RU368116"/>
    </source>
</evidence>
<dbReference type="GO" id="GO:0005634">
    <property type="term" value="C:nucleus"/>
    <property type="evidence" value="ECO:0007669"/>
    <property type="project" value="TreeGrafter"/>
</dbReference>
<dbReference type="GO" id="GO:0004001">
    <property type="term" value="F:adenosine kinase activity"/>
    <property type="evidence" value="ECO:0007669"/>
    <property type="project" value="UniProtKB-UniRule"/>
</dbReference>
<evidence type="ECO:0000256" key="4">
    <source>
        <dbReference type="ARBA" id="ARBA00012119"/>
    </source>
</evidence>
<dbReference type="InterPro" id="IPR001805">
    <property type="entry name" value="Adenokinase"/>
</dbReference>
<dbReference type="AlphaFoldDB" id="A0A8S9GDT9"/>
<evidence type="ECO:0000256" key="9">
    <source>
        <dbReference type="ARBA" id="ARBA00022840"/>
    </source>
</evidence>
<sequence>MASSDFDGILLGMGNPLLDVSAVVDQEFLNKYDIKLNNAILAEDKHLPMYDEMSEKFTVEYIAGGTG</sequence>
<comment type="pathway">
    <text evidence="2 11">Purine metabolism; AMP biosynthesis via salvage pathway; AMP from adenosine: step 1/1.</text>
</comment>
<evidence type="ECO:0000256" key="1">
    <source>
        <dbReference type="ARBA" id="ARBA00001946"/>
    </source>
</evidence>
<dbReference type="Gene3D" id="3.30.1110.10">
    <property type="match status" value="1"/>
</dbReference>
<evidence type="ECO:0000256" key="8">
    <source>
        <dbReference type="ARBA" id="ARBA00022777"/>
    </source>
</evidence>
<keyword evidence="6 11" id="KW-0660">Purine salvage</keyword>
<dbReference type="GO" id="GO:0006144">
    <property type="term" value="P:purine nucleobase metabolic process"/>
    <property type="evidence" value="ECO:0007669"/>
    <property type="project" value="TreeGrafter"/>
</dbReference>
<dbReference type="PANTHER" id="PTHR45769:SF3">
    <property type="entry name" value="ADENOSINE KINASE"/>
    <property type="match status" value="1"/>
</dbReference>
<keyword evidence="10 11" id="KW-0460">Magnesium</keyword>
<evidence type="ECO:0000256" key="2">
    <source>
        <dbReference type="ARBA" id="ARBA00004801"/>
    </source>
</evidence>
<dbReference type="GO" id="GO:0044209">
    <property type="term" value="P:AMP salvage"/>
    <property type="evidence" value="ECO:0007669"/>
    <property type="project" value="UniProtKB-UniRule"/>
</dbReference>
<keyword evidence="5 11" id="KW-0808">Transferase</keyword>
<reference evidence="12" key="1">
    <citation type="submission" date="2019-12" db="EMBL/GenBank/DDBJ databases">
        <title>Genome sequencing and annotation of Brassica cretica.</title>
        <authorList>
            <person name="Studholme D.J."/>
            <person name="Sarris P.F."/>
        </authorList>
    </citation>
    <scope>NUCLEOTIDE SEQUENCE</scope>
    <source>
        <strain evidence="12">PFS-001/15</strain>
        <tissue evidence="12">Leaf</tissue>
    </source>
</reference>
<comment type="function">
    <text evidence="11">ATP dependent phosphorylation of adenosine and other related nucleoside analogs to monophosphate derivatives.</text>
</comment>
<keyword evidence="9 11" id="KW-0067">ATP-binding</keyword>
<comment type="similarity">
    <text evidence="3 11">Belongs to the carbohydrate kinase PfkB family.</text>
</comment>
<dbReference type="EMBL" id="QGKW02002005">
    <property type="protein sequence ID" value="KAF2543559.1"/>
    <property type="molecule type" value="Genomic_DNA"/>
</dbReference>
<evidence type="ECO:0000313" key="13">
    <source>
        <dbReference type="Proteomes" id="UP000712281"/>
    </source>
</evidence>
<dbReference type="GO" id="GO:0006166">
    <property type="term" value="P:purine ribonucleoside salvage"/>
    <property type="evidence" value="ECO:0007669"/>
    <property type="project" value="UniProtKB-KW"/>
</dbReference>
<dbReference type="GO" id="GO:0005829">
    <property type="term" value="C:cytosol"/>
    <property type="evidence" value="ECO:0007669"/>
    <property type="project" value="TreeGrafter"/>
</dbReference>
<dbReference type="SUPFAM" id="SSF53613">
    <property type="entry name" value="Ribokinase-like"/>
    <property type="match status" value="1"/>
</dbReference>
<evidence type="ECO:0000256" key="7">
    <source>
        <dbReference type="ARBA" id="ARBA00022741"/>
    </source>
</evidence>
<comment type="caution">
    <text evidence="12">The sequence shown here is derived from an EMBL/GenBank/DDBJ whole genome shotgun (WGS) entry which is preliminary data.</text>
</comment>
<evidence type="ECO:0000256" key="10">
    <source>
        <dbReference type="ARBA" id="ARBA00022842"/>
    </source>
</evidence>
<dbReference type="Proteomes" id="UP000712281">
    <property type="component" value="Unassembled WGS sequence"/>
</dbReference>
<evidence type="ECO:0000256" key="3">
    <source>
        <dbReference type="ARBA" id="ARBA00010688"/>
    </source>
</evidence>
<proteinExistence type="inferred from homology"/>
<protein>
    <recommendedName>
        <fullName evidence="4 11">Adenosine kinase</fullName>
        <shortName evidence="11">AK</shortName>
        <ecNumber evidence="4 11">2.7.1.20</ecNumber>
    </recommendedName>
    <alternativeName>
        <fullName evidence="11">Adenosine 5'-phosphotransferase</fullName>
    </alternativeName>
</protein>
<dbReference type="EC" id="2.7.1.20" evidence="4 11"/>
<comment type="catalytic activity">
    <reaction evidence="11">
        <text>adenosine + ATP = AMP + ADP + H(+)</text>
        <dbReference type="Rhea" id="RHEA:20824"/>
        <dbReference type="ChEBI" id="CHEBI:15378"/>
        <dbReference type="ChEBI" id="CHEBI:16335"/>
        <dbReference type="ChEBI" id="CHEBI:30616"/>
        <dbReference type="ChEBI" id="CHEBI:456215"/>
        <dbReference type="ChEBI" id="CHEBI:456216"/>
        <dbReference type="EC" id="2.7.1.20"/>
    </reaction>
</comment>
<keyword evidence="8 11" id="KW-0418">Kinase</keyword>
<dbReference type="FunFam" id="3.30.1110.10:FF:000001">
    <property type="entry name" value="Adenosine kinase a"/>
    <property type="match status" value="1"/>
</dbReference>
<evidence type="ECO:0000256" key="5">
    <source>
        <dbReference type="ARBA" id="ARBA00022679"/>
    </source>
</evidence>